<dbReference type="InterPro" id="IPR000944">
    <property type="entry name" value="Tscrpt_reg_Rrf2"/>
</dbReference>
<dbReference type="STRING" id="360412.LARV_02973"/>
<dbReference type="GO" id="GO:0003700">
    <property type="term" value="F:DNA-binding transcription factor activity"/>
    <property type="evidence" value="ECO:0007669"/>
    <property type="project" value="TreeGrafter"/>
</dbReference>
<dbReference type="GO" id="GO:0005829">
    <property type="term" value="C:cytosol"/>
    <property type="evidence" value="ECO:0007669"/>
    <property type="project" value="TreeGrafter"/>
</dbReference>
<protein>
    <submittedName>
        <fullName evidence="1">Transcriptional regulator, BadM/Rrf2 family</fullName>
    </submittedName>
</protein>
<proteinExistence type="predicted"/>
<dbReference type="SUPFAM" id="SSF46785">
    <property type="entry name" value="Winged helix' DNA-binding domain"/>
    <property type="match status" value="1"/>
</dbReference>
<dbReference type="Gene3D" id="1.10.10.10">
    <property type="entry name" value="Winged helix-like DNA-binding domain superfamily/Winged helix DNA-binding domain"/>
    <property type="match status" value="1"/>
</dbReference>
<dbReference type="NCBIfam" id="TIGR00738">
    <property type="entry name" value="rrf2_super"/>
    <property type="match status" value="1"/>
</dbReference>
<dbReference type="InterPro" id="IPR036390">
    <property type="entry name" value="WH_DNA-bd_sf"/>
</dbReference>
<reference evidence="1" key="1">
    <citation type="submission" date="2015-07" db="EMBL/GenBank/DDBJ databases">
        <title>Draft Genome Sequences of Anaerolinea thermolimosa IMO-1, Bellilinea caldifistulae GOMI-1, Leptolinea tardivitalis YMTK-2, Levilinea saccharolytica KIBI-1,Longilinea arvoryzae KOME-1, Previously Described as Members of the Anaerolineaceae (Chloroflexi).</title>
        <authorList>
            <person name="Sekiguchi Y."/>
            <person name="Ohashi A."/>
            <person name="Matsuura N."/>
            <person name="Tourlousse M.D."/>
        </authorList>
    </citation>
    <scope>NUCLEOTIDE SEQUENCE [LARGE SCALE GENOMIC DNA]</scope>
    <source>
        <strain evidence="1">KOME-1</strain>
    </source>
</reference>
<keyword evidence="2" id="KW-1185">Reference proteome</keyword>
<organism evidence="1">
    <name type="scientific">Longilinea arvoryzae</name>
    <dbReference type="NCBI Taxonomy" id="360412"/>
    <lineage>
        <taxon>Bacteria</taxon>
        <taxon>Bacillati</taxon>
        <taxon>Chloroflexota</taxon>
        <taxon>Anaerolineae</taxon>
        <taxon>Anaerolineales</taxon>
        <taxon>Anaerolineaceae</taxon>
        <taxon>Longilinea</taxon>
    </lineage>
</organism>
<dbReference type="AlphaFoldDB" id="A0A0S7BBU3"/>
<accession>A0A0S7BBU3</accession>
<sequence length="152" mass="16698">MFRISRRLDYGVQLMVALAAEEENHPIPTAALAEKLEIPLPFLHQIAHTLMQAGLIKASPGPRGGLRLSQSPASISLLRISETLEGPICLNPCLECGEECPRQESCTAMPVWNSLQDLIVRNLDSVHLDMLLTSSDALQNLFKVKEMAGKLN</sequence>
<dbReference type="Proteomes" id="UP000055060">
    <property type="component" value="Unassembled WGS sequence"/>
</dbReference>
<dbReference type="EMBL" id="DF967972">
    <property type="protein sequence ID" value="GAP15191.1"/>
    <property type="molecule type" value="Genomic_DNA"/>
</dbReference>
<dbReference type="PROSITE" id="PS51197">
    <property type="entry name" value="HTH_RRF2_2"/>
    <property type="match status" value="1"/>
</dbReference>
<dbReference type="Pfam" id="PF02082">
    <property type="entry name" value="Rrf2"/>
    <property type="match status" value="1"/>
</dbReference>
<dbReference type="OrthoDB" id="9808360at2"/>
<dbReference type="RefSeq" id="WP_075074381.1">
    <property type="nucleotide sequence ID" value="NZ_DF967972.1"/>
</dbReference>
<evidence type="ECO:0000313" key="2">
    <source>
        <dbReference type="Proteomes" id="UP000055060"/>
    </source>
</evidence>
<gene>
    <name evidence="1" type="ORF">LARV_02973</name>
</gene>
<dbReference type="InterPro" id="IPR036388">
    <property type="entry name" value="WH-like_DNA-bd_sf"/>
</dbReference>
<name>A0A0S7BBU3_9CHLR</name>
<dbReference type="PANTHER" id="PTHR33221">
    <property type="entry name" value="WINGED HELIX-TURN-HELIX TRANSCRIPTIONAL REGULATOR, RRF2 FAMILY"/>
    <property type="match status" value="1"/>
</dbReference>
<dbReference type="PANTHER" id="PTHR33221:SF15">
    <property type="entry name" value="HTH-TYPE TRANSCRIPTIONAL REGULATOR YWGB-RELATED"/>
    <property type="match status" value="1"/>
</dbReference>
<evidence type="ECO:0000313" key="1">
    <source>
        <dbReference type="EMBL" id="GAP15191.1"/>
    </source>
</evidence>